<accession>A0A9P6KZU3</accession>
<protein>
    <submittedName>
        <fullName evidence="1">Uncharacterized protein</fullName>
    </submittedName>
</protein>
<keyword evidence="2" id="KW-1185">Reference proteome</keyword>
<name>A0A9P6KZU3_9MICR</name>
<dbReference type="EMBL" id="SBJO01000048">
    <property type="protein sequence ID" value="KAF9763925.1"/>
    <property type="molecule type" value="Genomic_DNA"/>
</dbReference>
<gene>
    <name evidence="1" type="ORF">NGRA_0961</name>
</gene>
<sequence length="109" mass="12738">MATGRRTLNINTKVIVLETVNKPRNRKIGFEEKVLFSLDFNPKRINLSCDETYYSVHSVVYKTLQGGGNNYSIHRFRFSRFFTREIKQVEIEAKDGEVKVLGYYTLPIE</sequence>
<evidence type="ECO:0000313" key="2">
    <source>
        <dbReference type="Proteomes" id="UP000740883"/>
    </source>
</evidence>
<dbReference type="AlphaFoldDB" id="A0A9P6KZU3"/>
<dbReference type="Proteomes" id="UP000740883">
    <property type="component" value="Unassembled WGS sequence"/>
</dbReference>
<proteinExistence type="predicted"/>
<organism evidence="1 2">
    <name type="scientific">Nosema granulosis</name>
    <dbReference type="NCBI Taxonomy" id="83296"/>
    <lineage>
        <taxon>Eukaryota</taxon>
        <taxon>Fungi</taxon>
        <taxon>Fungi incertae sedis</taxon>
        <taxon>Microsporidia</taxon>
        <taxon>Nosematidae</taxon>
        <taxon>Nosema</taxon>
    </lineage>
</organism>
<comment type="caution">
    <text evidence="1">The sequence shown here is derived from an EMBL/GenBank/DDBJ whole genome shotgun (WGS) entry which is preliminary data.</text>
</comment>
<reference evidence="1 2" key="1">
    <citation type="journal article" date="2020" name="Genome Biol. Evol.">
        <title>Comparative genomics of strictly vertically transmitted, feminizing microsporidia endosymbionts of amphipod crustaceans.</title>
        <authorList>
            <person name="Cormier A."/>
            <person name="Chebbi M.A."/>
            <person name="Giraud I."/>
            <person name="Wattier R."/>
            <person name="Teixeira M."/>
            <person name="Gilbert C."/>
            <person name="Rigaud T."/>
            <person name="Cordaux R."/>
        </authorList>
    </citation>
    <scope>NUCLEOTIDE SEQUENCE [LARGE SCALE GENOMIC DNA]</scope>
    <source>
        <strain evidence="1 2">Ou3-Ou53</strain>
    </source>
</reference>
<evidence type="ECO:0000313" key="1">
    <source>
        <dbReference type="EMBL" id="KAF9763925.1"/>
    </source>
</evidence>